<accession>A0A411EBB4</accession>
<name>A0A411EBB4_9FLAO</name>
<evidence type="ECO:0000313" key="3">
    <source>
        <dbReference type="Proteomes" id="UP000290889"/>
    </source>
</evidence>
<sequence length="250" mass="29470">MLKFFRQIRLELMEKNKTGKYLKYAIGEIVLVVIGILLALQINNWNQDRLDLKEKQNLLQKVQLEFEANKILLADYKTACQQTMINLNTLLELVGSNRETLEAQNLDSIFYNSFLGEELGLSENSINSIIQSGQLRLFRNEPITTLFQQWNAISSVRVRREEKLDYWTNNHFIPFLLPFISFKEMDSNAGYFWSGNSNLKPDYYPLFHKIEFENMLDNTLWMNQQVLIRLEESEVLIEEILRETQSQVSE</sequence>
<keyword evidence="1" id="KW-0472">Membrane</keyword>
<dbReference type="EMBL" id="CP035544">
    <property type="protein sequence ID" value="QBA64959.1"/>
    <property type="molecule type" value="Genomic_DNA"/>
</dbReference>
<evidence type="ECO:0000256" key="1">
    <source>
        <dbReference type="SAM" id="Phobius"/>
    </source>
</evidence>
<keyword evidence="3" id="KW-1185">Reference proteome</keyword>
<feature type="transmembrane region" description="Helical" evidence="1">
    <location>
        <begin position="21"/>
        <end position="40"/>
    </location>
</feature>
<dbReference type="RefSeq" id="WP_129605731.1">
    <property type="nucleotide sequence ID" value="NZ_CP035544.1"/>
</dbReference>
<gene>
    <name evidence="2" type="ORF">EQY75_10730</name>
</gene>
<dbReference type="AlphaFoldDB" id="A0A411EBB4"/>
<proteinExistence type="predicted"/>
<protein>
    <submittedName>
        <fullName evidence="2">Uncharacterized protein</fullName>
    </submittedName>
</protein>
<evidence type="ECO:0000313" key="2">
    <source>
        <dbReference type="EMBL" id="QBA64959.1"/>
    </source>
</evidence>
<dbReference type="Proteomes" id="UP000290889">
    <property type="component" value="Chromosome"/>
</dbReference>
<reference evidence="2 3" key="1">
    <citation type="submission" date="2019-01" db="EMBL/GenBank/DDBJ databases">
        <title>Muriicola soli sp. nov., isolated from soil.</title>
        <authorList>
            <person name="Kang H.J."/>
            <person name="Kim S.B."/>
        </authorList>
    </citation>
    <scope>NUCLEOTIDE SEQUENCE [LARGE SCALE GENOMIC DNA]</scope>
    <source>
        <strain evidence="2 3">MMS17-SY002</strain>
    </source>
</reference>
<keyword evidence="1" id="KW-0812">Transmembrane</keyword>
<dbReference type="KEGG" id="mur:EQY75_10730"/>
<dbReference type="OrthoDB" id="821805at2"/>
<keyword evidence="1" id="KW-1133">Transmembrane helix</keyword>
<organism evidence="2 3">
    <name type="scientific">Muriicola soli</name>
    <dbReference type="NCBI Taxonomy" id="2507538"/>
    <lineage>
        <taxon>Bacteria</taxon>
        <taxon>Pseudomonadati</taxon>
        <taxon>Bacteroidota</taxon>
        <taxon>Flavobacteriia</taxon>
        <taxon>Flavobacteriales</taxon>
        <taxon>Flavobacteriaceae</taxon>
        <taxon>Muriicola</taxon>
    </lineage>
</organism>